<evidence type="ECO:0000313" key="8">
    <source>
        <dbReference type="Proteomes" id="UP000004691"/>
    </source>
</evidence>
<keyword evidence="1" id="KW-0805">Transcription regulation</keyword>
<evidence type="ECO:0000313" key="7">
    <source>
        <dbReference type="EMBL" id="EID54020.1"/>
    </source>
</evidence>
<dbReference type="SUPFAM" id="SSF48498">
    <property type="entry name" value="Tetracyclin repressor-like, C-terminal domain"/>
    <property type="match status" value="1"/>
</dbReference>
<dbReference type="GO" id="GO:0003700">
    <property type="term" value="F:DNA-binding transcription factor activity"/>
    <property type="evidence" value="ECO:0007669"/>
    <property type="project" value="TreeGrafter"/>
</dbReference>
<feature type="domain" description="HTH tetR-type" evidence="6">
    <location>
        <begin position="21"/>
        <end position="81"/>
    </location>
</feature>
<reference evidence="7 8" key="1">
    <citation type="submission" date="2012-01" db="EMBL/GenBank/DDBJ databases">
        <title>Improved High-Quality Draft sequence of Saccharomonospora xinjiangensis XJ-54.</title>
        <authorList>
            <consortium name="US DOE Joint Genome Institute"/>
            <person name="Lucas S."/>
            <person name="Han J."/>
            <person name="Lapidus A."/>
            <person name="Cheng J.-F."/>
            <person name="Goodwin L."/>
            <person name="Pitluck S."/>
            <person name="Peters L."/>
            <person name="Mikhailova N."/>
            <person name="Teshima H."/>
            <person name="Detter J.C."/>
            <person name="Han C."/>
            <person name="Tapia R."/>
            <person name="Land M."/>
            <person name="Hauser L."/>
            <person name="Kyrpides N."/>
            <person name="Ivanova N."/>
            <person name="Pagani I."/>
            <person name="Brambilla E.-M."/>
            <person name="Klenk H.-P."/>
            <person name="Woyke T."/>
        </authorList>
    </citation>
    <scope>NUCLEOTIDE SEQUENCE [LARGE SCALE GENOMIC DNA]</scope>
    <source>
        <strain evidence="7 8">XJ-54</strain>
    </source>
</reference>
<dbReference type="EMBL" id="JH636049">
    <property type="protein sequence ID" value="EID54020.1"/>
    <property type="molecule type" value="Genomic_DNA"/>
</dbReference>
<feature type="compositionally biased region" description="Basic and acidic residues" evidence="5">
    <location>
        <begin position="1"/>
        <end position="12"/>
    </location>
</feature>
<dbReference type="Gene3D" id="1.10.10.60">
    <property type="entry name" value="Homeodomain-like"/>
    <property type="match status" value="1"/>
</dbReference>
<dbReference type="InterPro" id="IPR009057">
    <property type="entry name" value="Homeodomain-like_sf"/>
</dbReference>
<name>I0V1L7_9PSEU</name>
<feature type="region of interest" description="Disordered" evidence="5">
    <location>
        <begin position="1"/>
        <end position="22"/>
    </location>
</feature>
<dbReference type="Gene3D" id="1.10.357.10">
    <property type="entry name" value="Tetracycline Repressor, domain 2"/>
    <property type="match status" value="1"/>
</dbReference>
<dbReference type="Pfam" id="PF00440">
    <property type="entry name" value="TetR_N"/>
    <property type="match status" value="1"/>
</dbReference>
<evidence type="ECO:0000256" key="4">
    <source>
        <dbReference type="PROSITE-ProRule" id="PRU00335"/>
    </source>
</evidence>
<dbReference type="STRING" id="882086.SacxiDRAFT_1778"/>
<dbReference type="InterPro" id="IPR036271">
    <property type="entry name" value="Tet_transcr_reg_TetR-rel_C_sf"/>
</dbReference>
<dbReference type="PANTHER" id="PTHR30055:SF148">
    <property type="entry name" value="TETR-FAMILY TRANSCRIPTIONAL REGULATOR"/>
    <property type="match status" value="1"/>
</dbReference>
<dbReference type="eggNOG" id="COG1309">
    <property type="taxonomic scope" value="Bacteria"/>
</dbReference>
<evidence type="ECO:0000256" key="2">
    <source>
        <dbReference type="ARBA" id="ARBA00023125"/>
    </source>
</evidence>
<keyword evidence="2 4" id="KW-0238">DNA-binding</keyword>
<organism evidence="7 8">
    <name type="scientific">Saccharomonospora xinjiangensis XJ-54</name>
    <dbReference type="NCBI Taxonomy" id="882086"/>
    <lineage>
        <taxon>Bacteria</taxon>
        <taxon>Bacillati</taxon>
        <taxon>Actinomycetota</taxon>
        <taxon>Actinomycetes</taxon>
        <taxon>Pseudonocardiales</taxon>
        <taxon>Pseudonocardiaceae</taxon>
        <taxon>Saccharomonospora</taxon>
    </lineage>
</organism>
<keyword evidence="8" id="KW-1185">Reference proteome</keyword>
<evidence type="ECO:0000259" key="6">
    <source>
        <dbReference type="PROSITE" id="PS50977"/>
    </source>
</evidence>
<gene>
    <name evidence="7" type="ORF">SacxiDRAFT_1778</name>
</gene>
<dbReference type="Proteomes" id="UP000004691">
    <property type="component" value="Unassembled WGS sequence"/>
</dbReference>
<dbReference type="InterPro" id="IPR050109">
    <property type="entry name" value="HTH-type_TetR-like_transc_reg"/>
</dbReference>
<accession>I0V1L7</accession>
<feature type="DNA-binding region" description="H-T-H motif" evidence="4">
    <location>
        <begin position="44"/>
        <end position="63"/>
    </location>
</feature>
<dbReference type="PANTHER" id="PTHR30055">
    <property type="entry name" value="HTH-TYPE TRANSCRIPTIONAL REGULATOR RUTR"/>
    <property type="match status" value="1"/>
</dbReference>
<evidence type="ECO:0000256" key="1">
    <source>
        <dbReference type="ARBA" id="ARBA00023015"/>
    </source>
</evidence>
<dbReference type="PROSITE" id="PS50977">
    <property type="entry name" value="HTH_TETR_2"/>
    <property type="match status" value="1"/>
</dbReference>
<sequence>MRTLRGVDDKLPGSRRAGRGPRQAQAIYQVTLELLAEGGYDGVTIEGVAARSGVNKTTIYRWWADKDALLGAAIIQSSLLRFEVPDTGSLRGDLRVLVRRVVRLLTEDSTSRVVAAALSAVAGRPRLAWLAREFFADRLSGERAVFGRAAERGELSDSVDPALVLDLLAGAVWSRVILRQMPVTGEFADQVVDVVLEGCGARS</sequence>
<dbReference type="AlphaFoldDB" id="I0V1L7"/>
<dbReference type="HOGENOM" id="CLU_069356_25_6_11"/>
<protein>
    <submittedName>
        <fullName evidence="7">Transcriptional regulator</fullName>
    </submittedName>
</protein>
<evidence type="ECO:0000256" key="3">
    <source>
        <dbReference type="ARBA" id="ARBA00023163"/>
    </source>
</evidence>
<keyword evidence="3" id="KW-0804">Transcription</keyword>
<dbReference type="InterPro" id="IPR011075">
    <property type="entry name" value="TetR_C"/>
</dbReference>
<dbReference type="InterPro" id="IPR001647">
    <property type="entry name" value="HTH_TetR"/>
</dbReference>
<evidence type="ECO:0000256" key="5">
    <source>
        <dbReference type="SAM" id="MobiDB-lite"/>
    </source>
</evidence>
<dbReference type="GO" id="GO:0000976">
    <property type="term" value="F:transcription cis-regulatory region binding"/>
    <property type="evidence" value="ECO:0007669"/>
    <property type="project" value="TreeGrafter"/>
</dbReference>
<dbReference type="Pfam" id="PF16859">
    <property type="entry name" value="TetR_C_11"/>
    <property type="match status" value="1"/>
</dbReference>
<proteinExistence type="predicted"/>
<dbReference type="SUPFAM" id="SSF46689">
    <property type="entry name" value="Homeodomain-like"/>
    <property type="match status" value="1"/>
</dbReference>
<dbReference type="PRINTS" id="PR00455">
    <property type="entry name" value="HTHTETR"/>
</dbReference>